<keyword evidence="3 6" id="KW-0067">ATP-binding</keyword>
<evidence type="ECO:0000256" key="1">
    <source>
        <dbReference type="ARBA" id="ARBA00006914"/>
    </source>
</evidence>
<dbReference type="GO" id="GO:0005524">
    <property type="term" value="F:ATP binding"/>
    <property type="evidence" value="ECO:0007669"/>
    <property type="project" value="UniProtKB-KW"/>
</dbReference>
<organism evidence="6 7">
    <name type="scientific">Eiseniibacteriota bacterium</name>
    <dbReference type="NCBI Taxonomy" id="2212470"/>
    <lineage>
        <taxon>Bacteria</taxon>
        <taxon>Candidatus Eiseniibacteriota</taxon>
    </lineage>
</organism>
<proteinExistence type="inferred from homology"/>
<dbReference type="InterPro" id="IPR027417">
    <property type="entry name" value="P-loop_NTPase"/>
</dbReference>
<dbReference type="Pfam" id="PF22977">
    <property type="entry name" value="WHD"/>
    <property type="match status" value="1"/>
</dbReference>
<dbReference type="SMART" id="SM00382">
    <property type="entry name" value="AAA"/>
    <property type="match status" value="1"/>
</dbReference>
<dbReference type="EMBL" id="JABDJR010000592">
    <property type="protein sequence ID" value="NNF08007.1"/>
    <property type="molecule type" value="Genomic_DNA"/>
</dbReference>
<dbReference type="InterPro" id="IPR050221">
    <property type="entry name" value="26S_Proteasome_ATPase"/>
</dbReference>
<evidence type="ECO:0000259" key="5">
    <source>
        <dbReference type="SMART" id="SM00382"/>
    </source>
</evidence>
<accession>A0A7Y2EBG6</accession>
<feature type="coiled-coil region" evidence="4">
    <location>
        <begin position="55"/>
        <end position="82"/>
    </location>
</feature>
<dbReference type="InterPro" id="IPR003959">
    <property type="entry name" value="ATPase_AAA_core"/>
</dbReference>
<keyword evidence="2" id="KW-0547">Nucleotide-binding</keyword>
<dbReference type="PANTHER" id="PTHR23073">
    <property type="entry name" value="26S PROTEASOME REGULATORY SUBUNIT"/>
    <property type="match status" value="1"/>
</dbReference>
<keyword evidence="4" id="KW-0175">Coiled coil</keyword>
<dbReference type="SUPFAM" id="SSF52540">
    <property type="entry name" value="P-loop containing nucleoside triphosphate hydrolases"/>
    <property type="match status" value="1"/>
</dbReference>
<comment type="caution">
    <text evidence="6">The sequence shown here is derived from an EMBL/GenBank/DDBJ whole genome shotgun (WGS) entry which is preliminary data.</text>
</comment>
<sequence length="437" mass="49565">MRRDSAQSYQDQYEYLADCFELIRKKGDAYGIRLEAQETERMVRYSERTGFESERSHLLEVYRDIEAEVDRLRESIREKHERTPHAPSTFLIDQFVERFGLCQQELEILLVLLYNESVGRNHSRFNTGNEILNLLFPNPVSALKASKYLDAGSTLISKQLISVIPDDDSSHFMRATYEVSETTLKQVLGRPETRSISTQQIRRKVDASPLRTVAPRVSLDSVVLPEDIRTRVSELIWQVRKGQKLFEDFGLDLEKGRGTIALFSGDPGTGKTLTAEAIAHELGTEMSVIDFSQLESKWIGETEKNIVAVFRRASTDKSLLLIDEADAILAGRISGEHYNDRAYNRQVSLLLTELEAFEGICILTTNREVSLDAALARRLSARIDFPLPDTNQRHLLWKRHLTPRIPLSREVDIATLASEFVLAGGSIKNAVLSAVRK</sequence>
<evidence type="ECO:0000256" key="4">
    <source>
        <dbReference type="SAM" id="Coils"/>
    </source>
</evidence>
<dbReference type="Pfam" id="PF00004">
    <property type="entry name" value="AAA"/>
    <property type="match status" value="1"/>
</dbReference>
<dbReference type="Gene3D" id="3.40.50.300">
    <property type="entry name" value="P-loop containing nucleotide triphosphate hydrolases"/>
    <property type="match status" value="1"/>
</dbReference>
<dbReference type="AlphaFoldDB" id="A0A7Y2EBG6"/>
<dbReference type="GO" id="GO:0016887">
    <property type="term" value="F:ATP hydrolysis activity"/>
    <property type="evidence" value="ECO:0007669"/>
    <property type="project" value="InterPro"/>
</dbReference>
<dbReference type="Proteomes" id="UP000547674">
    <property type="component" value="Unassembled WGS sequence"/>
</dbReference>
<dbReference type="InterPro" id="IPR054472">
    <property type="entry name" value="WHD"/>
</dbReference>
<feature type="domain" description="AAA+ ATPase" evidence="5">
    <location>
        <begin position="257"/>
        <end position="389"/>
    </location>
</feature>
<dbReference type="CDD" id="cd19481">
    <property type="entry name" value="RecA-like_protease"/>
    <property type="match status" value="1"/>
</dbReference>
<comment type="similarity">
    <text evidence="1">Belongs to the AAA ATPase family.</text>
</comment>
<evidence type="ECO:0000256" key="2">
    <source>
        <dbReference type="ARBA" id="ARBA00022741"/>
    </source>
</evidence>
<gene>
    <name evidence="6" type="ORF">HKN21_14685</name>
</gene>
<dbReference type="InterPro" id="IPR003593">
    <property type="entry name" value="AAA+_ATPase"/>
</dbReference>
<name>A0A7Y2EBG6_UNCEI</name>
<evidence type="ECO:0000313" key="6">
    <source>
        <dbReference type="EMBL" id="NNF08007.1"/>
    </source>
</evidence>
<feature type="non-terminal residue" evidence="6">
    <location>
        <position position="437"/>
    </location>
</feature>
<reference evidence="6 7" key="1">
    <citation type="submission" date="2020-03" db="EMBL/GenBank/DDBJ databases">
        <title>Metabolic flexibility allows generalist bacteria to become dominant in a frequently disturbed ecosystem.</title>
        <authorList>
            <person name="Chen Y.-J."/>
            <person name="Leung P.M."/>
            <person name="Bay S.K."/>
            <person name="Hugenholtz P."/>
            <person name="Kessler A.J."/>
            <person name="Shelley G."/>
            <person name="Waite D.W."/>
            <person name="Cook P.L."/>
            <person name="Greening C."/>
        </authorList>
    </citation>
    <scope>NUCLEOTIDE SEQUENCE [LARGE SCALE GENOMIC DNA]</scope>
    <source>
        <strain evidence="6">SS_bin_28</strain>
    </source>
</reference>
<evidence type="ECO:0000313" key="7">
    <source>
        <dbReference type="Proteomes" id="UP000547674"/>
    </source>
</evidence>
<protein>
    <submittedName>
        <fullName evidence="6">ATP-binding protein</fullName>
    </submittedName>
</protein>
<evidence type="ECO:0000256" key="3">
    <source>
        <dbReference type="ARBA" id="ARBA00022840"/>
    </source>
</evidence>